<evidence type="ECO:0000313" key="1">
    <source>
        <dbReference type="EMBL" id="XCH40381.1"/>
    </source>
</evidence>
<gene>
    <name evidence="1" type="ORF">NDDWPVAN_CDS0255</name>
</gene>
<organism evidence="1">
    <name type="scientific">Salmonella phage vB_SEnST11_KE22</name>
    <dbReference type="NCBI Taxonomy" id="3161173"/>
    <lineage>
        <taxon>Viruses</taxon>
        <taxon>Duplodnaviria</taxon>
        <taxon>Heunggongvirae</taxon>
        <taxon>Uroviricota</taxon>
        <taxon>Caudoviricetes</taxon>
        <taxon>Vequintavirinae</taxon>
        <taxon>Seunavirus</taxon>
    </lineage>
</organism>
<protein>
    <recommendedName>
        <fullName evidence="2">Nucleotidyltransferase</fullName>
    </recommendedName>
</protein>
<name>A0AAU8GER4_9CAUD</name>
<evidence type="ECO:0008006" key="2">
    <source>
        <dbReference type="Google" id="ProtNLM"/>
    </source>
</evidence>
<accession>A0AAU8GER4</accession>
<reference evidence="1" key="1">
    <citation type="submission" date="2024-05" db="EMBL/GenBank/DDBJ databases">
        <authorList>
            <person name="Mugo M.M."/>
            <person name="Musyoki A.M."/>
            <person name="Makumi A.M."/>
            <person name="Mutai I."/>
            <person name="Drechsel O."/>
            <person name="Kering K.K."/>
            <person name="Muturi P."/>
            <person name="Mbae C.K."/>
            <person name="Kariuki S.M."/>
        </authorList>
    </citation>
    <scope>NUCLEOTIDE SEQUENCE</scope>
</reference>
<dbReference type="EMBL" id="PP856721">
    <property type="protein sequence ID" value="XCH40381.1"/>
    <property type="molecule type" value="Genomic_DNA"/>
</dbReference>
<dbReference type="Pfam" id="PF26128">
    <property type="entry name" value="Gad2"/>
    <property type="match status" value="1"/>
</dbReference>
<proteinExistence type="predicted"/>
<sequence>MLHTFPKEDFQREYNILKSLIPKGLMEILKRLDVRVAGGTLTSLFSNREVNDIDLYFPSWENLEVFLAYMSDRGLLSGDSDLTPATNNWGNSKRSFKYFRELDQPGSFKDYVNVLACEETKRPPTKASAEKLELLAKALEECSDETFKKIKSLCDEDEKVDYIQNIGMTDKSVMFSNKKLPVLQCIAFDVFPDAREIFDKFDFTINMGSFSFAKGQWEFDKNFLKHVAQKVLVLNPKTDYPIISMLRADKYRARGYTISRRETMKLGIAVSGLKIESWEDAKAHLSGMYGTNVEELFNETKPFSFELLFDKLDRAGDVLISSIATESEKGSASTYSGLRPTNIFSMYQRLRKSTGRPYFEKLFGVCPAENFYMMQKHLVRHTVGLLKTTSAAEMLKSVNVYIDESEAIDVYKTWGEKGKIDRWGDRLASPGAVLLEISIDDPTKIGYEDACVHFADKENTFLKVERVIDCNGDIS</sequence>